<proteinExistence type="predicted"/>
<gene>
    <name evidence="2" type="ORF">CK203_099272</name>
</gene>
<organism evidence="2 3">
    <name type="scientific">Vitis vinifera</name>
    <name type="common">Grape</name>
    <dbReference type="NCBI Taxonomy" id="29760"/>
    <lineage>
        <taxon>Eukaryota</taxon>
        <taxon>Viridiplantae</taxon>
        <taxon>Streptophyta</taxon>
        <taxon>Embryophyta</taxon>
        <taxon>Tracheophyta</taxon>
        <taxon>Spermatophyta</taxon>
        <taxon>Magnoliopsida</taxon>
        <taxon>eudicotyledons</taxon>
        <taxon>Gunneridae</taxon>
        <taxon>Pentapetalae</taxon>
        <taxon>rosids</taxon>
        <taxon>Vitales</taxon>
        <taxon>Vitaceae</taxon>
        <taxon>Viteae</taxon>
        <taxon>Vitis</taxon>
    </lineage>
</organism>
<feature type="region of interest" description="Disordered" evidence="1">
    <location>
        <begin position="110"/>
        <end position="131"/>
    </location>
</feature>
<feature type="region of interest" description="Disordered" evidence="1">
    <location>
        <begin position="22"/>
        <end position="45"/>
    </location>
</feature>
<protein>
    <submittedName>
        <fullName evidence="2">Uncharacterized protein</fullName>
    </submittedName>
</protein>
<feature type="compositionally biased region" description="Basic and acidic residues" evidence="1">
    <location>
        <begin position="116"/>
        <end position="126"/>
    </location>
</feature>
<dbReference type="EMBL" id="QGNW01001999">
    <property type="protein sequence ID" value="RVW26629.1"/>
    <property type="molecule type" value="Genomic_DNA"/>
</dbReference>
<reference evidence="2 3" key="1">
    <citation type="journal article" date="2018" name="PLoS Genet.">
        <title>Population sequencing reveals clonal diversity and ancestral inbreeding in the grapevine cultivar Chardonnay.</title>
        <authorList>
            <person name="Roach M.J."/>
            <person name="Johnson D.L."/>
            <person name="Bohlmann J."/>
            <person name="van Vuuren H.J."/>
            <person name="Jones S.J."/>
            <person name="Pretorius I.S."/>
            <person name="Schmidt S.A."/>
            <person name="Borneman A.R."/>
        </authorList>
    </citation>
    <scope>NUCLEOTIDE SEQUENCE [LARGE SCALE GENOMIC DNA]</scope>
    <source>
        <strain evidence="3">cv. Chardonnay</strain>
        <tissue evidence="2">Leaf</tissue>
    </source>
</reference>
<dbReference type="Proteomes" id="UP000288805">
    <property type="component" value="Unassembled WGS sequence"/>
</dbReference>
<accession>A0A438CTU9</accession>
<name>A0A438CTU9_VITVI</name>
<comment type="caution">
    <text evidence="2">The sequence shown here is derived from an EMBL/GenBank/DDBJ whole genome shotgun (WGS) entry which is preliminary data.</text>
</comment>
<evidence type="ECO:0000313" key="3">
    <source>
        <dbReference type="Proteomes" id="UP000288805"/>
    </source>
</evidence>
<evidence type="ECO:0000256" key="1">
    <source>
        <dbReference type="SAM" id="MobiDB-lite"/>
    </source>
</evidence>
<evidence type="ECO:0000313" key="2">
    <source>
        <dbReference type="EMBL" id="RVW26629.1"/>
    </source>
</evidence>
<sequence length="199" mass="21869">MEIGCSNSVCKGGGEIDTSFPEVGLASSVGDDSSSGTRLMGDDSGSEAKARNLLVRIDSKSRCLKDEMKINKMGGLEFLEDMAMDRAAKDIISQPWLQKVWVEGFLEPRSPRHREKQREGGREGRRGKGVCSTGMPWECSMPESECWNEALRVAFIHVEDNGATDGKTTKEYYSKLVKADGNGKDQVAPNQANKLQPSY</sequence>
<dbReference type="AlphaFoldDB" id="A0A438CTU9"/>